<evidence type="ECO:0000313" key="3">
    <source>
        <dbReference type="Proteomes" id="UP000194136"/>
    </source>
</evidence>
<reference evidence="2 3" key="1">
    <citation type="submission" date="2016-10" db="EMBL/GenBank/DDBJ databases">
        <title>The High Quality Genome of Vibrio splendidus K08M4.</title>
        <authorList>
            <person name="Wendling C."/>
            <person name="Chibani C.M."/>
            <person name="Hertel R."/>
            <person name="Sproer C."/>
            <person name="Bunk B."/>
            <person name="Overmann J."/>
            <person name="Roth O."/>
            <person name="Liesegang H."/>
        </authorList>
    </citation>
    <scope>NUCLEOTIDE SEQUENCE [LARGE SCALE GENOMIC DNA]</scope>
    <source>
        <strain evidence="2 3">K08M4</strain>
    </source>
</reference>
<name>A0AA34TNR5_9VIBR</name>
<feature type="coiled-coil region" evidence="1">
    <location>
        <begin position="405"/>
        <end position="439"/>
    </location>
</feature>
<evidence type="ECO:0000256" key="1">
    <source>
        <dbReference type="SAM" id="Coils"/>
    </source>
</evidence>
<keyword evidence="2" id="KW-0067">ATP-binding</keyword>
<keyword evidence="3" id="KW-1185">Reference proteome</keyword>
<dbReference type="KEGG" id="vsy:K08M4_13620"/>
<sequence length="1276" mass="145829">MTRSTRLIITTQNKYFAIVGNAKIQSKVICMSQQKNTLLKVIVNKSHFEDRLVEVKSDGHTLFTGENGDGKSTTLSLYGAFYGAEPSKLVDRDAGKLPFVKYYLPQSKSFIAYEYLKKGQSKVAFIYKNGSNGIAYRFADISAEELLSKQNISALDHDYGSTRDWLSQHIKKQVHVSQPITTTQDYRCIIQNNRSQLGKRRNSNGQLLTIAQRYSLCDPEHSMLHIDVLVSTMMRNNNMLENFRRMITDAFIAPKVSLSKSPYNKADIDHLDALKAIRELEKHQKTFDNALMLSQRMDDLYTEAANVLNQMLSKCDSEIQRRAEISEQLDVAQKRLREFTEKAEIRRLELNESLNDIRRNLQSIDRDLTSIHQKRERFEIKECIQKVISERDQSEVIRAQHRQALDHLKILRKGFESEEKQLESELQKLDNQHLKMANEIYRKVDLHKEEFRKFQDDTKAVVKQAESEHLKNITEINKKYRNLSLEAAANLSDARIGVERAGNITLEQKNELESYQRKINSIRDDINEEHQNLNVANDKVISLTKIHESLLNDIDTAVKTKASYQAKINKIQELLNPASNTFAAFLNNEVADWKSTVGKTINPALLSNTKLSPQLGDNYQYNQHLIHGIELDLSSVNSEFSREEEQLIDDLQTLEAKIASTTKTEKEHIRQAREAYSELSGFKQMVLVANDVINKHNENVKRFQLQLDNNKQVFAEEARDRVVEAKKFVNECELRVSQTSTAHDDNIANVTNTYNNTILQIESDATLKESEIEAAIDGLEESAKKDKKVTNQRKSHLKAVHADKLKSDGIDPAVISEAREVVAQLEYRIDCIDKSHDLISEYNTWLAKDWSRVDTLTREEKDLNDREQEAVRLIGGHTKKKAEDETKHNVVITQLNKEKNCCNTNIDELEKAATRLKDIILQEYVTKDASLELVSVEVVISQSSDLVKQISSNRDAIIKSVDKVTEVLSELGTTNDISQFWEEVKRKRKQELAQNSPEKAFGSDFKVALLPSLDQLINVVIPEKQSIILEAIRSVSMKYSNFYLTLEDTNKKIRAVSNLLGRSVGTSNPFPAIEEVQLGVVSKIEKFESWDSLGTFNNEWEKWAEATTATVPSDAFIKTFESAYRSLSLLKLNTSLSSLVDLEIRMTENGTQRTIRNDSDLAGVSSEGISKLAVIVVFCGMVRYLCPDPQTIIHWPVDELGKISLSNTRLLFNMMSDKGITLITAEPNYRREMLKYYVNKLHIDRRYGVMTYVDVRKNRDSSRLFSVVNTQSEKEA</sequence>
<dbReference type="InterPro" id="IPR021979">
    <property type="entry name" value="DUF3584"/>
</dbReference>
<dbReference type="AlphaFoldDB" id="A0AA34TNR5"/>
<keyword evidence="1" id="KW-0175">Coiled coil</keyword>
<accession>A0AA34TNR5</accession>
<dbReference type="Proteomes" id="UP000194136">
    <property type="component" value="Chromosome 1"/>
</dbReference>
<evidence type="ECO:0000313" key="2">
    <source>
        <dbReference type="EMBL" id="ARP38117.1"/>
    </source>
</evidence>
<dbReference type="Pfam" id="PF12128">
    <property type="entry name" value="DUF3584"/>
    <property type="match status" value="1"/>
</dbReference>
<feature type="coiled-coil region" evidence="1">
    <location>
        <begin position="637"/>
        <end position="664"/>
    </location>
</feature>
<dbReference type="GO" id="GO:0005524">
    <property type="term" value="F:ATP binding"/>
    <property type="evidence" value="ECO:0007669"/>
    <property type="project" value="UniProtKB-KW"/>
</dbReference>
<feature type="coiled-coil region" evidence="1">
    <location>
        <begin position="322"/>
        <end position="367"/>
    </location>
</feature>
<keyword evidence="2" id="KW-0547">Nucleotide-binding</keyword>
<organism evidence="2 3">
    <name type="scientific">Vibrio syngnathi</name>
    <dbReference type="NCBI Taxonomy" id="3034029"/>
    <lineage>
        <taxon>Bacteria</taxon>
        <taxon>Pseudomonadati</taxon>
        <taxon>Pseudomonadota</taxon>
        <taxon>Gammaproteobacteria</taxon>
        <taxon>Vibrionales</taxon>
        <taxon>Vibrionaceae</taxon>
        <taxon>Vibrio</taxon>
    </lineage>
</organism>
<feature type="coiled-coil region" evidence="1">
    <location>
        <begin position="505"/>
        <end position="539"/>
    </location>
</feature>
<protein>
    <submittedName>
        <fullName evidence="2">ATP-binding protein</fullName>
    </submittedName>
</protein>
<gene>
    <name evidence="2" type="ORF">K08M4_13620</name>
</gene>
<dbReference type="EMBL" id="CP017916">
    <property type="protein sequence ID" value="ARP38117.1"/>
    <property type="molecule type" value="Genomic_DNA"/>
</dbReference>
<proteinExistence type="predicted"/>